<dbReference type="EMBL" id="FXZK01000003">
    <property type="protein sequence ID" value="SMY07737.1"/>
    <property type="molecule type" value="Genomic_DNA"/>
</dbReference>
<evidence type="ECO:0000256" key="3">
    <source>
        <dbReference type="ARBA" id="ARBA00023082"/>
    </source>
</evidence>
<dbReference type="Pfam" id="PF08281">
    <property type="entry name" value="Sigma70_r4_2"/>
    <property type="match status" value="1"/>
</dbReference>
<keyword evidence="3" id="KW-0731">Sigma factor</keyword>
<gene>
    <name evidence="7" type="primary">sigK</name>
    <name evidence="7" type="ORF">LOM8899_01877</name>
</gene>
<accession>A0A238LDE2</accession>
<evidence type="ECO:0000259" key="5">
    <source>
        <dbReference type="Pfam" id="PF04542"/>
    </source>
</evidence>
<dbReference type="GO" id="GO:0016987">
    <property type="term" value="F:sigma factor activity"/>
    <property type="evidence" value="ECO:0007669"/>
    <property type="project" value="UniProtKB-KW"/>
</dbReference>
<proteinExistence type="inferred from homology"/>
<dbReference type="InterPro" id="IPR039425">
    <property type="entry name" value="RNA_pol_sigma-70-like"/>
</dbReference>
<dbReference type="InterPro" id="IPR007627">
    <property type="entry name" value="RNA_pol_sigma70_r2"/>
</dbReference>
<dbReference type="Pfam" id="PF04542">
    <property type="entry name" value="Sigma70_r2"/>
    <property type="match status" value="1"/>
</dbReference>
<evidence type="ECO:0000256" key="1">
    <source>
        <dbReference type="ARBA" id="ARBA00010641"/>
    </source>
</evidence>
<name>A0A238LDE2_9RHOB</name>
<dbReference type="NCBIfam" id="TIGR02937">
    <property type="entry name" value="sigma70-ECF"/>
    <property type="match status" value="1"/>
</dbReference>
<sequence>MESASPKGPSAAAREVENLILQVALRDRAAFKSLYDRTSAKLFGVCLRVLTDTAEAEDALQEIFVKVWDRADRYQANGLSPMTWLITVARNHAIDRLRARKSAAGGGMDEAVDIADGAPGPEALAIASSDRGRIVECMGQLEPDKADAVRRAYLEGEKYDELAARYSVPLNTIRTWLRRSLIKLRECLSA</sequence>
<dbReference type="PANTHER" id="PTHR43133:SF62">
    <property type="entry name" value="RNA POLYMERASE SIGMA FACTOR SIGZ"/>
    <property type="match status" value="1"/>
</dbReference>
<dbReference type="SUPFAM" id="SSF88659">
    <property type="entry name" value="Sigma3 and sigma4 domains of RNA polymerase sigma factors"/>
    <property type="match status" value="1"/>
</dbReference>
<dbReference type="NCBIfam" id="NF009167">
    <property type="entry name" value="PRK12514.1"/>
    <property type="match status" value="1"/>
</dbReference>
<dbReference type="Gene3D" id="1.10.1740.10">
    <property type="match status" value="1"/>
</dbReference>
<evidence type="ECO:0000259" key="6">
    <source>
        <dbReference type="Pfam" id="PF08281"/>
    </source>
</evidence>
<dbReference type="InterPro" id="IPR036388">
    <property type="entry name" value="WH-like_DNA-bd_sf"/>
</dbReference>
<evidence type="ECO:0000256" key="2">
    <source>
        <dbReference type="ARBA" id="ARBA00023015"/>
    </source>
</evidence>
<evidence type="ECO:0000256" key="4">
    <source>
        <dbReference type="ARBA" id="ARBA00023163"/>
    </source>
</evidence>
<feature type="domain" description="RNA polymerase sigma factor 70 region 4 type 2" evidence="6">
    <location>
        <begin position="132"/>
        <end position="184"/>
    </location>
</feature>
<dbReference type="RefSeq" id="WP_093991943.1">
    <property type="nucleotide sequence ID" value="NZ_FXZK01000003.1"/>
</dbReference>
<dbReference type="InterPro" id="IPR013249">
    <property type="entry name" value="RNA_pol_sigma70_r4_t2"/>
</dbReference>
<comment type="similarity">
    <text evidence="1">Belongs to the sigma-70 factor family. ECF subfamily.</text>
</comment>
<dbReference type="Gene3D" id="1.10.10.10">
    <property type="entry name" value="Winged helix-like DNA-binding domain superfamily/Winged helix DNA-binding domain"/>
    <property type="match status" value="1"/>
</dbReference>
<keyword evidence="2" id="KW-0805">Transcription regulation</keyword>
<feature type="domain" description="RNA polymerase sigma-70 region 2" evidence="5">
    <location>
        <begin position="34"/>
        <end position="101"/>
    </location>
</feature>
<dbReference type="GO" id="GO:0003677">
    <property type="term" value="F:DNA binding"/>
    <property type="evidence" value="ECO:0007669"/>
    <property type="project" value="InterPro"/>
</dbReference>
<dbReference type="OrthoDB" id="9803470at2"/>
<keyword evidence="8" id="KW-1185">Reference proteome</keyword>
<evidence type="ECO:0000313" key="7">
    <source>
        <dbReference type="EMBL" id="SMY07737.1"/>
    </source>
</evidence>
<keyword evidence="4" id="KW-0804">Transcription</keyword>
<dbReference type="Proteomes" id="UP000201613">
    <property type="component" value="Unassembled WGS sequence"/>
</dbReference>
<dbReference type="InterPro" id="IPR014284">
    <property type="entry name" value="RNA_pol_sigma-70_dom"/>
</dbReference>
<reference evidence="7 8" key="1">
    <citation type="submission" date="2017-05" db="EMBL/GenBank/DDBJ databases">
        <authorList>
            <person name="Song R."/>
            <person name="Chenine A.L."/>
            <person name="Ruprecht R.M."/>
        </authorList>
    </citation>
    <scope>NUCLEOTIDE SEQUENCE [LARGE SCALE GENOMIC DNA]</scope>
    <source>
        <strain evidence="7 8">CECT 8899</strain>
    </source>
</reference>
<dbReference type="InterPro" id="IPR013325">
    <property type="entry name" value="RNA_pol_sigma_r2"/>
</dbReference>
<dbReference type="PANTHER" id="PTHR43133">
    <property type="entry name" value="RNA POLYMERASE ECF-TYPE SIGMA FACTO"/>
    <property type="match status" value="1"/>
</dbReference>
<dbReference type="SUPFAM" id="SSF88946">
    <property type="entry name" value="Sigma2 domain of RNA polymerase sigma factors"/>
    <property type="match status" value="1"/>
</dbReference>
<dbReference type="InterPro" id="IPR013324">
    <property type="entry name" value="RNA_pol_sigma_r3/r4-like"/>
</dbReference>
<dbReference type="AlphaFoldDB" id="A0A238LDE2"/>
<organism evidence="7 8">
    <name type="scientific">Flavimaricola marinus</name>
    <dbReference type="NCBI Taxonomy" id="1819565"/>
    <lineage>
        <taxon>Bacteria</taxon>
        <taxon>Pseudomonadati</taxon>
        <taxon>Pseudomonadota</taxon>
        <taxon>Alphaproteobacteria</taxon>
        <taxon>Rhodobacterales</taxon>
        <taxon>Paracoccaceae</taxon>
        <taxon>Flavimaricola</taxon>
    </lineage>
</organism>
<evidence type="ECO:0000313" key="8">
    <source>
        <dbReference type="Proteomes" id="UP000201613"/>
    </source>
</evidence>
<protein>
    <submittedName>
        <fullName evidence="7">ECF RNA polymerase sigma factor SigK</fullName>
    </submittedName>
</protein>
<dbReference type="GO" id="GO:0006352">
    <property type="term" value="P:DNA-templated transcription initiation"/>
    <property type="evidence" value="ECO:0007669"/>
    <property type="project" value="InterPro"/>
</dbReference>